<dbReference type="InParanoid" id="A0A2K2BR28"/>
<evidence type="ECO:0000313" key="3">
    <source>
        <dbReference type="Proteomes" id="UP000006729"/>
    </source>
</evidence>
<feature type="compositionally biased region" description="Gly residues" evidence="1">
    <location>
        <begin position="140"/>
        <end position="149"/>
    </location>
</feature>
<keyword evidence="3" id="KW-1185">Reference proteome</keyword>
<dbReference type="AlphaFoldDB" id="A0A2K2BR28"/>
<protein>
    <submittedName>
        <fullName evidence="2">Uncharacterized protein</fullName>
    </submittedName>
</protein>
<dbReference type="Proteomes" id="UP000006729">
    <property type="component" value="Chromosome 1"/>
</dbReference>
<evidence type="ECO:0000256" key="1">
    <source>
        <dbReference type="SAM" id="MobiDB-lite"/>
    </source>
</evidence>
<gene>
    <name evidence="2" type="ORF">POPTR_001G019800</name>
</gene>
<proteinExistence type="predicted"/>
<evidence type="ECO:0000313" key="2">
    <source>
        <dbReference type="EMBL" id="PNT52227.1"/>
    </source>
</evidence>
<name>A0A2K2BR28_POPTR</name>
<accession>A0A2K2BR28</accession>
<reference evidence="2 3" key="1">
    <citation type="journal article" date="2006" name="Science">
        <title>The genome of black cottonwood, Populus trichocarpa (Torr. &amp; Gray).</title>
        <authorList>
            <person name="Tuskan G.A."/>
            <person name="Difazio S."/>
            <person name="Jansson S."/>
            <person name="Bohlmann J."/>
            <person name="Grigoriev I."/>
            <person name="Hellsten U."/>
            <person name="Putnam N."/>
            <person name="Ralph S."/>
            <person name="Rombauts S."/>
            <person name="Salamov A."/>
            <person name="Schein J."/>
            <person name="Sterck L."/>
            <person name="Aerts A."/>
            <person name="Bhalerao R.R."/>
            <person name="Bhalerao R.P."/>
            <person name="Blaudez D."/>
            <person name="Boerjan W."/>
            <person name="Brun A."/>
            <person name="Brunner A."/>
            <person name="Busov V."/>
            <person name="Campbell M."/>
            <person name="Carlson J."/>
            <person name="Chalot M."/>
            <person name="Chapman J."/>
            <person name="Chen G.L."/>
            <person name="Cooper D."/>
            <person name="Coutinho P.M."/>
            <person name="Couturier J."/>
            <person name="Covert S."/>
            <person name="Cronk Q."/>
            <person name="Cunningham R."/>
            <person name="Davis J."/>
            <person name="Degroeve S."/>
            <person name="Dejardin A."/>
            <person name="Depamphilis C."/>
            <person name="Detter J."/>
            <person name="Dirks B."/>
            <person name="Dubchak I."/>
            <person name="Duplessis S."/>
            <person name="Ehlting J."/>
            <person name="Ellis B."/>
            <person name="Gendler K."/>
            <person name="Goodstein D."/>
            <person name="Gribskov M."/>
            <person name="Grimwood J."/>
            <person name="Groover A."/>
            <person name="Gunter L."/>
            <person name="Hamberger B."/>
            <person name="Heinze B."/>
            <person name="Helariutta Y."/>
            <person name="Henrissat B."/>
            <person name="Holligan D."/>
            <person name="Holt R."/>
            <person name="Huang W."/>
            <person name="Islam-Faridi N."/>
            <person name="Jones S."/>
            <person name="Jones-Rhoades M."/>
            <person name="Jorgensen R."/>
            <person name="Joshi C."/>
            <person name="Kangasjarvi J."/>
            <person name="Karlsson J."/>
            <person name="Kelleher C."/>
            <person name="Kirkpatrick R."/>
            <person name="Kirst M."/>
            <person name="Kohler A."/>
            <person name="Kalluri U."/>
            <person name="Larimer F."/>
            <person name="Leebens-Mack J."/>
            <person name="Leple J.C."/>
            <person name="Locascio P."/>
            <person name="Lou Y."/>
            <person name="Lucas S."/>
            <person name="Martin F."/>
            <person name="Montanini B."/>
            <person name="Napoli C."/>
            <person name="Nelson D.R."/>
            <person name="Nelson C."/>
            <person name="Nieminen K."/>
            <person name="Nilsson O."/>
            <person name="Pereda V."/>
            <person name="Peter G."/>
            <person name="Philippe R."/>
            <person name="Pilate G."/>
            <person name="Poliakov A."/>
            <person name="Razumovskaya J."/>
            <person name="Richardson P."/>
            <person name="Rinaldi C."/>
            <person name="Ritland K."/>
            <person name="Rouze P."/>
            <person name="Ryaboy D."/>
            <person name="Schmutz J."/>
            <person name="Schrader J."/>
            <person name="Segerman B."/>
            <person name="Shin H."/>
            <person name="Siddiqui A."/>
            <person name="Sterky F."/>
            <person name="Terry A."/>
            <person name="Tsai C.J."/>
            <person name="Uberbacher E."/>
            <person name="Unneberg P."/>
            <person name="Vahala J."/>
            <person name="Wall K."/>
            <person name="Wessler S."/>
            <person name="Yang G."/>
            <person name="Yin T."/>
            <person name="Douglas C."/>
            <person name="Marra M."/>
            <person name="Sandberg G."/>
            <person name="Van de Peer Y."/>
            <person name="Rokhsar D."/>
        </authorList>
    </citation>
    <scope>NUCLEOTIDE SEQUENCE [LARGE SCALE GENOMIC DNA]</scope>
    <source>
        <strain evidence="3">cv. Nisqually</strain>
    </source>
</reference>
<organism evidence="2 3">
    <name type="scientific">Populus trichocarpa</name>
    <name type="common">Western balsam poplar</name>
    <name type="synonym">Populus balsamifera subsp. trichocarpa</name>
    <dbReference type="NCBI Taxonomy" id="3694"/>
    <lineage>
        <taxon>Eukaryota</taxon>
        <taxon>Viridiplantae</taxon>
        <taxon>Streptophyta</taxon>
        <taxon>Embryophyta</taxon>
        <taxon>Tracheophyta</taxon>
        <taxon>Spermatophyta</taxon>
        <taxon>Magnoliopsida</taxon>
        <taxon>eudicotyledons</taxon>
        <taxon>Gunneridae</taxon>
        <taxon>Pentapetalae</taxon>
        <taxon>rosids</taxon>
        <taxon>fabids</taxon>
        <taxon>Malpighiales</taxon>
        <taxon>Salicaceae</taxon>
        <taxon>Saliceae</taxon>
        <taxon>Populus</taxon>
    </lineage>
</organism>
<dbReference type="EMBL" id="CM009290">
    <property type="protein sequence ID" value="PNT52227.1"/>
    <property type="molecule type" value="Genomic_DNA"/>
</dbReference>
<feature type="region of interest" description="Disordered" evidence="1">
    <location>
        <begin position="133"/>
        <end position="155"/>
    </location>
</feature>
<sequence>MGGSSRSPLPLTSVLAMSYIITCKAKKTRKQLIFFHKSISWVSFLNFLPLSGCFNNKQLGRGVVEVGIMGRDWSLVLSRAGEEEIVGCGPSGGGLGTTILLALMAVGRGGCWWLVKGEKMCCSRRWGRENESEALSRGNGSDGSSGGGKINADSMRKTNDFENDALKVELVEKKFGI</sequence>